<protein>
    <submittedName>
        <fullName evidence="1">Uncharacterized protein</fullName>
    </submittedName>
</protein>
<accession>A0A8H7KI44</accession>
<reference evidence="1 2" key="1">
    <citation type="journal article" name="Sci. Rep.">
        <title>Telomere-to-telomere assembled and centromere annotated genomes of the two main subspecies of the button mushroom Agaricus bisporus reveal especially polymorphic chromosome ends.</title>
        <authorList>
            <person name="Sonnenberg A.S.M."/>
            <person name="Sedaghat-Telgerd N."/>
            <person name="Lavrijssen B."/>
            <person name="Ohm R.A."/>
            <person name="Hendrickx P.M."/>
            <person name="Scholtmeijer K."/>
            <person name="Baars J.J.P."/>
            <person name="van Peer A."/>
        </authorList>
    </citation>
    <scope>NUCLEOTIDE SEQUENCE [LARGE SCALE GENOMIC DNA]</scope>
    <source>
        <strain evidence="1 2">H119_p4</strain>
    </source>
</reference>
<comment type="caution">
    <text evidence="1">The sequence shown here is derived from an EMBL/GenBank/DDBJ whole genome shotgun (WGS) entry which is preliminary data.</text>
</comment>
<organism evidence="1 2">
    <name type="scientific">Agaricus bisporus var. burnettii</name>
    <dbReference type="NCBI Taxonomy" id="192524"/>
    <lineage>
        <taxon>Eukaryota</taxon>
        <taxon>Fungi</taxon>
        <taxon>Dikarya</taxon>
        <taxon>Basidiomycota</taxon>
        <taxon>Agaricomycotina</taxon>
        <taxon>Agaricomycetes</taxon>
        <taxon>Agaricomycetidae</taxon>
        <taxon>Agaricales</taxon>
        <taxon>Agaricineae</taxon>
        <taxon>Agaricaceae</taxon>
        <taxon>Agaricus</taxon>
    </lineage>
</organism>
<dbReference type="Proteomes" id="UP000629468">
    <property type="component" value="Unassembled WGS sequence"/>
</dbReference>
<dbReference type="EMBL" id="JABXXO010000005">
    <property type="protein sequence ID" value="KAF7777816.1"/>
    <property type="molecule type" value="Genomic_DNA"/>
</dbReference>
<evidence type="ECO:0000313" key="1">
    <source>
        <dbReference type="EMBL" id="KAF7777816.1"/>
    </source>
</evidence>
<name>A0A8H7KI44_AGABI</name>
<evidence type="ECO:0000313" key="2">
    <source>
        <dbReference type="Proteomes" id="UP000629468"/>
    </source>
</evidence>
<sequence length="205" mass="22503">MLVGQRLSGSRRKSEMVARELSGGFGLDSRQILYPKSKISQALSIGWRELNAAPGTGWAFPAILSFVGSFPPNTTETDYGYSFRGSTIIIIHNAIVKGRQALFATLTQHSPIYFRHNLSGSANKSIFLTRAIDITANSLLVILIHECHNRYAFECNPGYYGVMYPPGAINPPSTPTDCSQVFILRLSARVVFPGVSSKTSRRSCI</sequence>
<dbReference type="AlphaFoldDB" id="A0A8H7KI44"/>
<gene>
    <name evidence="1" type="ORF">Agabi119p4_3888</name>
</gene>
<proteinExistence type="predicted"/>